<comment type="similarity">
    <text evidence="1">Belongs to the aldolase class II family.</text>
</comment>
<dbReference type="RefSeq" id="WP_246185284.1">
    <property type="nucleotide sequence ID" value="NZ_CABPSD010000007.1"/>
</dbReference>
<dbReference type="Pfam" id="PF00596">
    <property type="entry name" value="Aldolase_II"/>
    <property type="match status" value="1"/>
</dbReference>
<sequence>MTRDFSSMDGVFIARRQWVALPMHRVAIDGACGTPGALPHGAIMTSPHDAFAIPTPLGAALPKPRIFETFDEARADRKLRLAVAFRIFARFGLAEGIAGHITVRDPEFADRFWVNRYAQHFSSIHPDDLILVDEAGGLHHGDGPVNAAAMAIHAGIHATLPHVTAAAHTHTTHGRAFSARARELAPINQEACLFHDDHVLFRGDVLVLGAEEGRRIARTMGHKRAAVLLNHGLLTVGSSVDAAAYRFLAMERCAQVQLLAEAAGPLEVLPDAEAREVFRLLGSDYVAWLGFQGLYEQVLRESPELSAYATRLAR</sequence>
<evidence type="ECO:0000259" key="2">
    <source>
        <dbReference type="SMART" id="SM01007"/>
    </source>
</evidence>
<organism evidence="3 4">
    <name type="scientific">Pandoraea morbifera</name>
    <dbReference type="NCBI Taxonomy" id="2508300"/>
    <lineage>
        <taxon>Bacteria</taxon>
        <taxon>Pseudomonadati</taxon>
        <taxon>Pseudomonadota</taxon>
        <taxon>Betaproteobacteria</taxon>
        <taxon>Burkholderiales</taxon>
        <taxon>Burkholderiaceae</taxon>
        <taxon>Pandoraea</taxon>
    </lineage>
</organism>
<dbReference type="PANTHER" id="PTHR10672:SF3">
    <property type="entry name" value="PROTEIN HU-LI TAI SHAO"/>
    <property type="match status" value="1"/>
</dbReference>
<dbReference type="Proteomes" id="UP000368474">
    <property type="component" value="Unassembled WGS sequence"/>
</dbReference>
<dbReference type="AlphaFoldDB" id="A0A5E4VUF8"/>
<dbReference type="SMART" id="SM01007">
    <property type="entry name" value="Aldolase_II"/>
    <property type="match status" value="1"/>
</dbReference>
<dbReference type="SUPFAM" id="SSF53639">
    <property type="entry name" value="AraD/HMP-PK domain-like"/>
    <property type="match status" value="1"/>
</dbReference>
<feature type="domain" description="Class II aldolase/adducin N-terminal" evidence="2">
    <location>
        <begin position="79"/>
        <end position="258"/>
    </location>
</feature>
<reference evidence="3 4" key="1">
    <citation type="submission" date="2019-08" db="EMBL/GenBank/DDBJ databases">
        <authorList>
            <person name="Peeters C."/>
        </authorList>
    </citation>
    <scope>NUCLEOTIDE SEQUENCE [LARGE SCALE GENOMIC DNA]</scope>
    <source>
        <strain evidence="3 4">LMG 31116</strain>
    </source>
</reference>
<dbReference type="GO" id="GO:0016829">
    <property type="term" value="F:lyase activity"/>
    <property type="evidence" value="ECO:0007669"/>
    <property type="project" value="UniProtKB-KW"/>
</dbReference>
<dbReference type="FunFam" id="3.40.225.10:FF:000009">
    <property type="entry name" value="Class II aldolase/adducin N-terminal"/>
    <property type="match status" value="1"/>
</dbReference>
<dbReference type="GO" id="GO:0051015">
    <property type="term" value="F:actin filament binding"/>
    <property type="evidence" value="ECO:0007669"/>
    <property type="project" value="TreeGrafter"/>
</dbReference>
<dbReference type="EMBL" id="CABPSD010000007">
    <property type="protein sequence ID" value="VVE15199.1"/>
    <property type="molecule type" value="Genomic_DNA"/>
</dbReference>
<evidence type="ECO:0000313" key="3">
    <source>
        <dbReference type="EMBL" id="VVE15199.1"/>
    </source>
</evidence>
<dbReference type="InterPro" id="IPR051017">
    <property type="entry name" value="Aldolase-II_Adducin_sf"/>
</dbReference>
<dbReference type="InterPro" id="IPR001303">
    <property type="entry name" value="Aldolase_II/adducin_N"/>
</dbReference>
<proteinExistence type="inferred from homology"/>
<dbReference type="Gene3D" id="3.40.225.10">
    <property type="entry name" value="Class II aldolase/adducin N-terminal domain"/>
    <property type="match status" value="1"/>
</dbReference>
<dbReference type="NCBIfam" id="NF004855">
    <property type="entry name" value="PRK06208.1"/>
    <property type="match status" value="1"/>
</dbReference>
<gene>
    <name evidence="3" type="primary">novR_2</name>
    <name evidence="3" type="ORF">PMO31116_02815</name>
</gene>
<evidence type="ECO:0000313" key="4">
    <source>
        <dbReference type="Proteomes" id="UP000368474"/>
    </source>
</evidence>
<accession>A0A5E4VUF8</accession>
<dbReference type="PANTHER" id="PTHR10672">
    <property type="entry name" value="ADDUCIN"/>
    <property type="match status" value="1"/>
</dbReference>
<name>A0A5E4VUF8_9BURK</name>
<evidence type="ECO:0000256" key="1">
    <source>
        <dbReference type="ARBA" id="ARBA00037961"/>
    </source>
</evidence>
<keyword evidence="4" id="KW-1185">Reference proteome</keyword>
<dbReference type="EC" id="4.1.-.-" evidence="3"/>
<keyword evidence="3" id="KW-0456">Lyase</keyword>
<dbReference type="GO" id="GO:0005856">
    <property type="term" value="C:cytoskeleton"/>
    <property type="evidence" value="ECO:0007669"/>
    <property type="project" value="TreeGrafter"/>
</dbReference>
<dbReference type="InterPro" id="IPR036409">
    <property type="entry name" value="Aldolase_II/adducin_N_sf"/>
</dbReference>
<protein>
    <submittedName>
        <fullName evidence="3">Decarboxylase NovR</fullName>
        <ecNumber evidence="3">4.1.-.-</ecNumber>
    </submittedName>
</protein>